<dbReference type="SUPFAM" id="SSF88723">
    <property type="entry name" value="PIN domain-like"/>
    <property type="match status" value="1"/>
</dbReference>
<keyword evidence="10" id="KW-1185">Reference proteome</keyword>
<evidence type="ECO:0000256" key="1">
    <source>
        <dbReference type="ARBA" id="ARBA00001946"/>
    </source>
</evidence>
<dbReference type="InterPro" id="IPR029060">
    <property type="entry name" value="PIN-like_dom_sf"/>
</dbReference>
<evidence type="ECO:0000256" key="7">
    <source>
        <dbReference type="ARBA" id="ARBA00038093"/>
    </source>
</evidence>
<dbReference type="PANTHER" id="PTHR33653:SF1">
    <property type="entry name" value="RIBONUCLEASE VAPC2"/>
    <property type="match status" value="1"/>
</dbReference>
<dbReference type="Gene3D" id="3.40.50.1010">
    <property type="entry name" value="5'-nuclease"/>
    <property type="match status" value="1"/>
</dbReference>
<comment type="similarity">
    <text evidence="7">Belongs to the PINc/VapC protein family.</text>
</comment>
<keyword evidence="4" id="KW-0479">Metal-binding</keyword>
<accession>A0A2A4I4A7</accession>
<protein>
    <submittedName>
        <fullName evidence="9">DNA-binding protein</fullName>
    </submittedName>
</protein>
<reference evidence="9 10" key="1">
    <citation type="submission" date="2017-09" db="EMBL/GenBank/DDBJ databases">
        <title>Sphingomonas ginsenosidimutans KACC 14949, whole genome shotgun sequence.</title>
        <authorList>
            <person name="Feng G."/>
            <person name="Zhu H."/>
        </authorList>
    </citation>
    <scope>NUCLEOTIDE SEQUENCE [LARGE SCALE GENOMIC DNA]</scope>
    <source>
        <strain evidence="9 10">KACC 14949</strain>
    </source>
</reference>
<comment type="caution">
    <text evidence="9">The sequence shown here is derived from an EMBL/GenBank/DDBJ whole genome shotgun (WGS) entry which is preliminary data.</text>
</comment>
<organism evidence="9 10">
    <name type="scientific">Sphingomonas ginsenosidimutans</name>
    <dbReference type="NCBI Taxonomy" id="862134"/>
    <lineage>
        <taxon>Bacteria</taxon>
        <taxon>Pseudomonadati</taxon>
        <taxon>Pseudomonadota</taxon>
        <taxon>Alphaproteobacteria</taxon>
        <taxon>Sphingomonadales</taxon>
        <taxon>Sphingomonadaceae</taxon>
        <taxon>Sphingomonas</taxon>
    </lineage>
</organism>
<dbReference type="InterPro" id="IPR050556">
    <property type="entry name" value="Type_II_TA_system_RNase"/>
</dbReference>
<dbReference type="Pfam" id="PF01850">
    <property type="entry name" value="PIN"/>
    <property type="match status" value="1"/>
</dbReference>
<evidence type="ECO:0000256" key="5">
    <source>
        <dbReference type="ARBA" id="ARBA00022801"/>
    </source>
</evidence>
<dbReference type="EMBL" id="NWVD01000001">
    <property type="protein sequence ID" value="PCG10765.1"/>
    <property type="molecule type" value="Genomic_DNA"/>
</dbReference>
<dbReference type="GO" id="GO:0046872">
    <property type="term" value="F:metal ion binding"/>
    <property type="evidence" value="ECO:0007669"/>
    <property type="project" value="UniProtKB-KW"/>
</dbReference>
<dbReference type="GO" id="GO:0016787">
    <property type="term" value="F:hydrolase activity"/>
    <property type="evidence" value="ECO:0007669"/>
    <property type="project" value="UniProtKB-KW"/>
</dbReference>
<sequence length="137" mass="14646">MIFLDTNVIIDLFSDGRGAEAAWSLARYGDAVAAGPVVCNQIVLAELAGHAPGMSALRDRLDRLEIRIMSFADDAAFSAGSAFREYRRRGGAKTAILGDFLIAGHAAVLGASLVTRDRQLGTYFPDLTLITPETHHG</sequence>
<dbReference type="InterPro" id="IPR002716">
    <property type="entry name" value="PIN_dom"/>
</dbReference>
<comment type="cofactor">
    <cofactor evidence="1">
        <name>Mg(2+)</name>
        <dbReference type="ChEBI" id="CHEBI:18420"/>
    </cofactor>
</comment>
<evidence type="ECO:0000256" key="2">
    <source>
        <dbReference type="ARBA" id="ARBA00022649"/>
    </source>
</evidence>
<keyword evidence="2" id="KW-1277">Toxin-antitoxin system</keyword>
<evidence type="ECO:0000259" key="8">
    <source>
        <dbReference type="Pfam" id="PF01850"/>
    </source>
</evidence>
<evidence type="ECO:0000256" key="3">
    <source>
        <dbReference type="ARBA" id="ARBA00022722"/>
    </source>
</evidence>
<name>A0A2A4I4A7_9SPHN</name>
<proteinExistence type="inferred from homology"/>
<evidence type="ECO:0000313" key="10">
    <source>
        <dbReference type="Proteomes" id="UP000218784"/>
    </source>
</evidence>
<dbReference type="GO" id="GO:0004518">
    <property type="term" value="F:nuclease activity"/>
    <property type="evidence" value="ECO:0007669"/>
    <property type="project" value="UniProtKB-KW"/>
</dbReference>
<keyword evidence="5" id="KW-0378">Hydrolase</keyword>
<keyword evidence="3" id="KW-0540">Nuclease</keyword>
<dbReference type="AlphaFoldDB" id="A0A2A4I4A7"/>
<dbReference type="Proteomes" id="UP000218784">
    <property type="component" value="Unassembled WGS sequence"/>
</dbReference>
<dbReference type="GO" id="GO:0003677">
    <property type="term" value="F:DNA binding"/>
    <property type="evidence" value="ECO:0007669"/>
    <property type="project" value="UniProtKB-KW"/>
</dbReference>
<gene>
    <name evidence="9" type="ORF">COA17_05170</name>
</gene>
<keyword evidence="6" id="KW-0460">Magnesium</keyword>
<evidence type="ECO:0000256" key="6">
    <source>
        <dbReference type="ARBA" id="ARBA00022842"/>
    </source>
</evidence>
<feature type="domain" description="PIN" evidence="8">
    <location>
        <begin position="2"/>
        <end position="120"/>
    </location>
</feature>
<evidence type="ECO:0000313" key="9">
    <source>
        <dbReference type="EMBL" id="PCG10765.1"/>
    </source>
</evidence>
<keyword evidence="9" id="KW-0238">DNA-binding</keyword>
<dbReference type="RefSeq" id="WP_096610524.1">
    <property type="nucleotide sequence ID" value="NZ_NWVD01000001.1"/>
</dbReference>
<evidence type="ECO:0000256" key="4">
    <source>
        <dbReference type="ARBA" id="ARBA00022723"/>
    </source>
</evidence>
<dbReference type="PANTHER" id="PTHR33653">
    <property type="entry name" value="RIBONUCLEASE VAPC2"/>
    <property type="match status" value="1"/>
</dbReference>